<dbReference type="InterPro" id="IPR036397">
    <property type="entry name" value="RNaseH_sf"/>
</dbReference>
<dbReference type="Proteomes" id="UP000070121">
    <property type="component" value="Unassembled WGS sequence"/>
</dbReference>
<keyword evidence="3" id="KW-1185">Reference proteome</keyword>
<dbReference type="PROSITE" id="PS50879">
    <property type="entry name" value="RNASE_H_1"/>
    <property type="match status" value="1"/>
</dbReference>
<dbReference type="PANTHER" id="PTHR33112:SF8">
    <property type="entry name" value="HETEROKARYON INCOMPATIBILITY DOMAIN-CONTAINING PROTEIN"/>
    <property type="match status" value="1"/>
</dbReference>
<feature type="domain" description="RNase H type-1" evidence="1">
    <location>
        <begin position="56"/>
        <end position="213"/>
    </location>
</feature>
<dbReference type="EMBL" id="JFFI01001387">
    <property type="protein sequence ID" value="KXH60408.1"/>
    <property type="molecule type" value="Genomic_DNA"/>
</dbReference>
<dbReference type="InterPro" id="IPR012337">
    <property type="entry name" value="RNaseH-like_sf"/>
</dbReference>
<name>A0A135UJ36_9PEZI</name>
<dbReference type="InterPro" id="IPR002156">
    <property type="entry name" value="RNaseH_domain"/>
</dbReference>
<dbReference type="Pfam" id="PF06985">
    <property type="entry name" value="HET"/>
    <property type="match status" value="1"/>
</dbReference>
<dbReference type="SUPFAM" id="SSF53098">
    <property type="entry name" value="Ribonuclease H-like"/>
    <property type="match status" value="1"/>
</dbReference>
<organism evidence="2 3">
    <name type="scientific">Colletotrichum salicis</name>
    <dbReference type="NCBI Taxonomy" id="1209931"/>
    <lineage>
        <taxon>Eukaryota</taxon>
        <taxon>Fungi</taxon>
        <taxon>Dikarya</taxon>
        <taxon>Ascomycota</taxon>
        <taxon>Pezizomycotina</taxon>
        <taxon>Sordariomycetes</taxon>
        <taxon>Hypocreomycetidae</taxon>
        <taxon>Glomerellales</taxon>
        <taxon>Glomerellaceae</taxon>
        <taxon>Colletotrichum</taxon>
        <taxon>Colletotrichum acutatum species complex</taxon>
    </lineage>
</organism>
<dbReference type="GO" id="GO:0004523">
    <property type="term" value="F:RNA-DNA hybrid ribonuclease activity"/>
    <property type="evidence" value="ECO:0007669"/>
    <property type="project" value="InterPro"/>
</dbReference>
<dbReference type="InterPro" id="IPR010730">
    <property type="entry name" value="HET"/>
</dbReference>
<evidence type="ECO:0000313" key="3">
    <source>
        <dbReference type="Proteomes" id="UP000070121"/>
    </source>
</evidence>
<sequence>MMGYDDDDGMGSRLFEHRASETHRMVLKSDLVVYNPQTQLLGMRMYSYATKGAVPERGSMVVYIDGACRNNGTPSAQASWGVYFGPGSRYSACGLLSPDLPQTNSRAEIEALVQALRIICEITARDCSLSRIKIVTDSEYLANAMSLWIGEWIENEGLNARGKRVAHFEVLRELHEQLDEMTYGDDGGRDIMFWAVPREENTEADALANQAFPNGRTQHYLTTPDAMGTQSHGSQRSHLCEHCLSIFSKARDVSSYGLWSPKQEDGYRLPHTKGSLEEGKRDGCRLCSLIWFRRLKFGEKSEIPWPDWYELKPDDDLELRYGFASGTSGYKIHMGIWRWAEGNDNKVYSFFLNIEETTEKFVASIPKGKSLLACNTNTGSDQALSLAQKFLTDCLVSHDCSTRNNSGWAPTRLIDLGQSPSDVAKLVTSASLPRPVRWMTLSHCWGFKQPCILLDSNITQFMREIPHSELSRTFSDSFIIAKKLGVRYLWIDSICIIQRSEEDWRREAPTMGKVYSLSLCTISASHAADGSGGCFSDRDPWSVLPCVIPSPFSTDPKAPPFLLHGEEMQDRWKTDISQAPLHKRAWVFQERLLSPRTLYFGQQQILWGCGQHELCESFPGGVPSQPASIWWQFIGDRRSFRNMLLASAGTKPFERLWSETVKEYSKTQLTFPSDRQVAFSGLPGQLKEERDTKQAYGVWIDESLPWSLLWGPEKKVQARPTDYLAPSWSWMTLNTSVTFGNWYPHGTGLVKAVGLTTSGFGGTNRIGKAEHDGLILEGVLKVAFYRRGTNSEGNVSHMVSQLNGREEESFQLPASNSTEDWQTLGSMLRPMPSDSETEWTQMYAWDSPEETPRGDIVICLPLVNHADRVLRFEGLFLEPVPQPPKTNTTLSVNESEGDELLHKFRRIGDYHFMHRANWVASTEKLRFMLI</sequence>
<accession>A0A135UJ36</accession>
<evidence type="ECO:0000313" key="2">
    <source>
        <dbReference type="EMBL" id="KXH60408.1"/>
    </source>
</evidence>
<dbReference type="GO" id="GO:0003676">
    <property type="term" value="F:nucleic acid binding"/>
    <property type="evidence" value="ECO:0007669"/>
    <property type="project" value="InterPro"/>
</dbReference>
<gene>
    <name evidence="2" type="ORF">CSAL01_09605</name>
</gene>
<comment type="caution">
    <text evidence="2">The sequence shown here is derived from an EMBL/GenBank/DDBJ whole genome shotgun (WGS) entry which is preliminary data.</text>
</comment>
<evidence type="ECO:0000259" key="1">
    <source>
        <dbReference type="PROSITE" id="PS50879"/>
    </source>
</evidence>
<dbReference type="OrthoDB" id="5362512at2759"/>
<dbReference type="Gene3D" id="3.30.420.10">
    <property type="entry name" value="Ribonuclease H-like superfamily/Ribonuclease H"/>
    <property type="match status" value="1"/>
</dbReference>
<dbReference type="AlphaFoldDB" id="A0A135UJ36"/>
<dbReference type="STRING" id="1209931.A0A135UJ36"/>
<protein>
    <recommendedName>
        <fullName evidence="1">RNase H type-1 domain-containing protein</fullName>
    </recommendedName>
</protein>
<dbReference type="PANTHER" id="PTHR33112">
    <property type="entry name" value="DOMAIN PROTEIN, PUTATIVE-RELATED"/>
    <property type="match status" value="1"/>
</dbReference>
<reference evidence="2 3" key="1">
    <citation type="submission" date="2014-02" db="EMBL/GenBank/DDBJ databases">
        <title>The genome sequence of Colletotrichum salicis CBS 607.94.</title>
        <authorList>
            <person name="Baroncelli R."/>
            <person name="Thon M.R."/>
        </authorList>
    </citation>
    <scope>NUCLEOTIDE SEQUENCE [LARGE SCALE GENOMIC DNA]</scope>
    <source>
        <strain evidence="2 3">CBS 607.94</strain>
    </source>
</reference>
<dbReference type="Pfam" id="PF00075">
    <property type="entry name" value="RNase_H"/>
    <property type="match status" value="1"/>
</dbReference>
<dbReference type="CDD" id="cd13934">
    <property type="entry name" value="RNase_H_Dikarya_like"/>
    <property type="match status" value="1"/>
</dbReference>
<proteinExistence type="predicted"/>